<reference evidence="2 3" key="1">
    <citation type="submission" date="2020-05" db="EMBL/GenBank/DDBJ databases">
        <title>Draft genome sequence of Desulfovibrio psychrotolerans JS1T.</title>
        <authorList>
            <person name="Ueno A."/>
            <person name="Tamazawa S."/>
            <person name="Tamamura S."/>
            <person name="Murakami T."/>
            <person name="Kiyama T."/>
            <person name="Inomata H."/>
            <person name="Amano Y."/>
            <person name="Miyakawa K."/>
            <person name="Tamaki H."/>
            <person name="Naganuma T."/>
            <person name="Kaneko K."/>
        </authorList>
    </citation>
    <scope>NUCLEOTIDE SEQUENCE [LARGE SCALE GENOMIC DNA]</scope>
    <source>
        <strain evidence="2 3">JS1</strain>
    </source>
</reference>
<comment type="caution">
    <text evidence="2">The sequence shown here is derived from an EMBL/GenBank/DDBJ whole genome shotgun (WGS) entry which is preliminary data.</text>
</comment>
<sequence>MQHHLEAQEFLSDLLQSMQELPYEAGQLRELFSQTSDTSPASLEAVAQTISRGQGIAARVLSMANSAYYGLQSEVSSVSRAVAVLGMKEVRNLVLSLSISDVTASRKLPRQFALADYWVHQVSVGEAARLIARHAMEAGEQVDPDTLYTAGLLHDLGKLFIAAFRPLTWAAIRNMRERDGLSDVQAEDRYWGVDHAVIAAHVLSYWNLPEALTEPISWHHQPHLAASHKRGAAILYTADALLHSRQDGGIALSDNASALLRRFVRDAQRFEQQLDSRLDAEHIRALVSHLL</sequence>
<dbReference type="PANTHER" id="PTHR33525:SF3">
    <property type="entry name" value="RIBONUCLEASE Y"/>
    <property type="match status" value="1"/>
</dbReference>
<protein>
    <submittedName>
        <fullName evidence="2">HD family phosphohydrolase</fullName>
    </submittedName>
</protein>
<dbReference type="InterPro" id="IPR003607">
    <property type="entry name" value="HD/PDEase_dom"/>
</dbReference>
<keyword evidence="2" id="KW-0378">Hydrolase</keyword>
<dbReference type="PROSITE" id="PS51833">
    <property type="entry name" value="HDOD"/>
    <property type="match status" value="1"/>
</dbReference>
<name>A0A7J0BSC0_9BACT</name>
<dbReference type="SUPFAM" id="SSF109604">
    <property type="entry name" value="HD-domain/PDEase-like"/>
    <property type="match status" value="1"/>
</dbReference>
<dbReference type="AlphaFoldDB" id="A0A7J0BSC0"/>
<keyword evidence="3" id="KW-1185">Reference proteome</keyword>
<dbReference type="RefSeq" id="WP_174409285.1">
    <property type="nucleotide sequence ID" value="NZ_BLVP01000007.1"/>
</dbReference>
<accession>A0A7J0BSC0</accession>
<dbReference type="Proteomes" id="UP000503820">
    <property type="component" value="Unassembled WGS sequence"/>
</dbReference>
<evidence type="ECO:0000259" key="1">
    <source>
        <dbReference type="PROSITE" id="PS51833"/>
    </source>
</evidence>
<dbReference type="InterPro" id="IPR052340">
    <property type="entry name" value="RNase_Y/CdgJ"/>
</dbReference>
<evidence type="ECO:0000313" key="2">
    <source>
        <dbReference type="EMBL" id="GFM36616.1"/>
    </source>
</evidence>
<dbReference type="EMBL" id="BLVP01000007">
    <property type="protein sequence ID" value="GFM36616.1"/>
    <property type="molecule type" value="Genomic_DNA"/>
</dbReference>
<proteinExistence type="predicted"/>
<feature type="domain" description="HDOD" evidence="1">
    <location>
        <begin position="21"/>
        <end position="222"/>
    </location>
</feature>
<evidence type="ECO:0000313" key="3">
    <source>
        <dbReference type="Proteomes" id="UP000503820"/>
    </source>
</evidence>
<dbReference type="CDD" id="cd00077">
    <property type="entry name" value="HDc"/>
    <property type="match status" value="1"/>
</dbReference>
<dbReference type="Gene3D" id="1.10.3210.10">
    <property type="entry name" value="Hypothetical protein af1432"/>
    <property type="match status" value="1"/>
</dbReference>
<dbReference type="GO" id="GO:0016787">
    <property type="term" value="F:hydrolase activity"/>
    <property type="evidence" value="ECO:0007669"/>
    <property type="project" value="UniProtKB-KW"/>
</dbReference>
<dbReference type="Pfam" id="PF08668">
    <property type="entry name" value="HDOD"/>
    <property type="match status" value="1"/>
</dbReference>
<organism evidence="2 3">
    <name type="scientific">Desulfovibrio psychrotolerans</name>
    <dbReference type="NCBI Taxonomy" id="415242"/>
    <lineage>
        <taxon>Bacteria</taxon>
        <taxon>Pseudomonadati</taxon>
        <taxon>Thermodesulfobacteriota</taxon>
        <taxon>Desulfovibrionia</taxon>
        <taxon>Desulfovibrionales</taxon>
        <taxon>Desulfovibrionaceae</taxon>
        <taxon>Desulfovibrio</taxon>
    </lineage>
</organism>
<dbReference type="PANTHER" id="PTHR33525">
    <property type="match status" value="1"/>
</dbReference>
<dbReference type="InterPro" id="IPR013976">
    <property type="entry name" value="HDOD"/>
</dbReference>
<gene>
    <name evidence="2" type="ORF">DSM19430T_13000</name>
</gene>